<evidence type="ECO:0000256" key="3">
    <source>
        <dbReference type="ARBA" id="ARBA00022553"/>
    </source>
</evidence>
<dbReference type="AlphaFoldDB" id="A0A5K7ZA34"/>
<dbReference type="Gene3D" id="3.40.50.2300">
    <property type="match status" value="2"/>
</dbReference>
<dbReference type="SMART" id="SM00448">
    <property type="entry name" value="REC"/>
    <property type="match status" value="2"/>
</dbReference>
<dbReference type="KEGG" id="dwd:DSCW_50020"/>
<dbReference type="GO" id="GO:0000155">
    <property type="term" value="F:phosphorelay sensor kinase activity"/>
    <property type="evidence" value="ECO:0007669"/>
    <property type="project" value="InterPro"/>
</dbReference>
<dbReference type="InterPro" id="IPR001789">
    <property type="entry name" value="Sig_transdc_resp-reg_receiver"/>
</dbReference>
<dbReference type="OrthoDB" id="9813024at2"/>
<dbReference type="Gene3D" id="1.10.287.130">
    <property type="match status" value="1"/>
</dbReference>
<dbReference type="PROSITE" id="PS50109">
    <property type="entry name" value="HIS_KIN"/>
    <property type="match status" value="1"/>
</dbReference>
<dbReference type="SUPFAM" id="SSF47384">
    <property type="entry name" value="Homodimeric domain of signal transducing histidine kinase"/>
    <property type="match status" value="1"/>
</dbReference>
<dbReference type="InterPro" id="IPR003661">
    <property type="entry name" value="HisK_dim/P_dom"/>
</dbReference>
<feature type="domain" description="Response regulatory" evidence="7">
    <location>
        <begin position="6"/>
        <end position="120"/>
    </location>
</feature>
<dbReference type="SUPFAM" id="SSF55874">
    <property type="entry name" value="ATPase domain of HSP90 chaperone/DNA topoisomerase II/histidine kinase"/>
    <property type="match status" value="1"/>
</dbReference>
<dbReference type="RefSeq" id="WP_155306311.1">
    <property type="nucleotide sequence ID" value="NZ_AP021875.1"/>
</dbReference>
<dbReference type="InterPro" id="IPR003594">
    <property type="entry name" value="HATPase_dom"/>
</dbReference>
<dbReference type="PANTHER" id="PTHR43547">
    <property type="entry name" value="TWO-COMPONENT HISTIDINE KINASE"/>
    <property type="match status" value="1"/>
</dbReference>
<keyword evidence="3 4" id="KW-0597">Phosphoprotein</keyword>
<evidence type="ECO:0000313" key="8">
    <source>
        <dbReference type="EMBL" id="BBO77585.1"/>
    </source>
</evidence>
<evidence type="ECO:0000256" key="5">
    <source>
        <dbReference type="SAM" id="Coils"/>
    </source>
</evidence>
<dbReference type="PANTHER" id="PTHR43547:SF2">
    <property type="entry name" value="HYBRID SIGNAL TRANSDUCTION HISTIDINE KINASE C"/>
    <property type="match status" value="1"/>
</dbReference>
<dbReference type="SMART" id="SM00387">
    <property type="entry name" value="HATPase_c"/>
    <property type="match status" value="1"/>
</dbReference>
<dbReference type="Pfam" id="PF00512">
    <property type="entry name" value="HisKA"/>
    <property type="match status" value="1"/>
</dbReference>
<dbReference type="CDD" id="cd00082">
    <property type="entry name" value="HisKA"/>
    <property type="match status" value="1"/>
</dbReference>
<comment type="catalytic activity">
    <reaction evidence="1">
        <text>ATP + protein L-histidine = ADP + protein N-phospho-L-histidine.</text>
        <dbReference type="EC" id="2.7.13.3"/>
    </reaction>
</comment>
<dbReference type="EC" id="2.7.13.3" evidence="2"/>
<evidence type="ECO:0000259" key="6">
    <source>
        <dbReference type="PROSITE" id="PS50109"/>
    </source>
</evidence>
<name>A0A5K7ZA34_9BACT</name>
<gene>
    <name evidence="8" type="ORF">DSCW_50020</name>
</gene>
<dbReference type="InterPro" id="IPR011006">
    <property type="entry name" value="CheY-like_superfamily"/>
</dbReference>
<keyword evidence="5" id="KW-0175">Coiled coil</keyword>
<feature type="modified residue" description="4-aspartylphosphate" evidence="4">
    <location>
        <position position="55"/>
    </location>
</feature>
<protein>
    <recommendedName>
        <fullName evidence="2">histidine kinase</fullName>
        <ecNumber evidence="2">2.7.13.3</ecNumber>
    </recommendedName>
</protein>
<sequence length="640" mass="69961">MENRPRILICDDEPRMTASIKELLSASGYDASSTNDPRHALTLIHAELPDLVILDVMMPGMTGFEVIEAVDRECCDAGFIIVTGEASIDSAVKAIRSGANDYLRKPFEPEELLIRVENALNQLQMRRDHTNIQAEKRQLENQLRQSQKMEAIGTLAGGIAHDFNNVLSIILGNTELALATISKKEGACQNLERILTASLRAREMIQQLLSFSRKEESGRKPLHLNHVVGESLKLMRASLPTNIAIETDISTAELTTVADATQIHQVMLNLCTNAAHAMATGGVLTIRLEPVLMDGTAGIEGLAPGSYARLIIADTGHGIKKNIIERIFDPYFTTKETGKGTGMGLSVVHGIVKSSGGAIRAFSKPGQYTEFHIYLPAVDTVVDEEPADLGQQLPGGGEHILLVDDEEMLVDMMQQVLEQLGYTVSAYTDSSTALDGFRSQPRTYDLMITDMTMPGMNGLELTRAVKAVRKNLPVILCTGFNEQVSEKNAQSMGIQSLVMKPVGMQQLAETIRSVLTPDSTERRKNPRFLASPGSFVISKANPYARCSIVDIGRSGLAYSHEMESTATSPSDQLAIMTPDGEILLNDIQCRIVSDIPAKSGIAMAEAEQPARRSVCFENLTLLQMERLDNFIHTHATRPLH</sequence>
<dbReference type="SMART" id="SM00388">
    <property type="entry name" value="HisKA"/>
    <property type="match status" value="1"/>
</dbReference>
<proteinExistence type="predicted"/>
<organism evidence="8 9">
    <name type="scientific">Desulfosarcina widdelii</name>
    <dbReference type="NCBI Taxonomy" id="947919"/>
    <lineage>
        <taxon>Bacteria</taxon>
        <taxon>Pseudomonadati</taxon>
        <taxon>Thermodesulfobacteriota</taxon>
        <taxon>Desulfobacteria</taxon>
        <taxon>Desulfobacterales</taxon>
        <taxon>Desulfosarcinaceae</taxon>
        <taxon>Desulfosarcina</taxon>
    </lineage>
</organism>
<dbReference type="Gene3D" id="3.30.565.10">
    <property type="entry name" value="Histidine kinase-like ATPase, C-terminal domain"/>
    <property type="match status" value="1"/>
</dbReference>
<dbReference type="PRINTS" id="PR00344">
    <property type="entry name" value="BCTRLSENSOR"/>
</dbReference>
<evidence type="ECO:0000313" key="9">
    <source>
        <dbReference type="Proteomes" id="UP000427769"/>
    </source>
</evidence>
<accession>A0A5K7ZA34</accession>
<dbReference type="CDD" id="cd00156">
    <property type="entry name" value="REC"/>
    <property type="match status" value="1"/>
</dbReference>
<dbReference type="Pfam" id="PF00072">
    <property type="entry name" value="Response_reg"/>
    <property type="match status" value="2"/>
</dbReference>
<evidence type="ECO:0000256" key="1">
    <source>
        <dbReference type="ARBA" id="ARBA00000085"/>
    </source>
</evidence>
<feature type="domain" description="Histidine kinase" evidence="6">
    <location>
        <begin position="158"/>
        <end position="379"/>
    </location>
</feature>
<feature type="modified residue" description="4-aspartylphosphate" evidence="4">
    <location>
        <position position="450"/>
    </location>
</feature>
<evidence type="ECO:0000256" key="4">
    <source>
        <dbReference type="PROSITE-ProRule" id="PRU00169"/>
    </source>
</evidence>
<feature type="coiled-coil region" evidence="5">
    <location>
        <begin position="122"/>
        <end position="152"/>
    </location>
</feature>
<dbReference type="EMBL" id="AP021875">
    <property type="protein sequence ID" value="BBO77585.1"/>
    <property type="molecule type" value="Genomic_DNA"/>
</dbReference>
<dbReference type="InterPro" id="IPR036890">
    <property type="entry name" value="HATPase_C_sf"/>
</dbReference>
<dbReference type="SUPFAM" id="SSF52172">
    <property type="entry name" value="CheY-like"/>
    <property type="match status" value="2"/>
</dbReference>
<evidence type="ECO:0000256" key="2">
    <source>
        <dbReference type="ARBA" id="ARBA00012438"/>
    </source>
</evidence>
<dbReference type="InterPro" id="IPR036097">
    <property type="entry name" value="HisK_dim/P_sf"/>
</dbReference>
<dbReference type="InterPro" id="IPR004358">
    <property type="entry name" value="Sig_transdc_His_kin-like_C"/>
</dbReference>
<dbReference type="Pfam" id="PF02518">
    <property type="entry name" value="HATPase_c"/>
    <property type="match status" value="1"/>
</dbReference>
<dbReference type="InterPro" id="IPR005467">
    <property type="entry name" value="His_kinase_dom"/>
</dbReference>
<evidence type="ECO:0000259" key="7">
    <source>
        <dbReference type="PROSITE" id="PS50110"/>
    </source>
</evidence>
<reference evidence="8 9" key="1">
    <citation type="submission" date="2019-11" db="EMBL/GenBank/DDBJ databases">
        <title>Comparative genomics of hydrocarbon-degrading Desulfosarcina strains.</title>
        <authorList>
            <person name="Watanabe M."/>
            <person name="Kojima H."/>
            <person name="Fukui M."/>
        </authorList>
    </citation>
    <scope>NUCLEOTIDE SEQUENCE [LARGE SCALE GENOMIC DNA]</scope>
    <source>
        <strain evidence="8 9">PP31</strain>
    </source>
</reference>
<dbReference type="Proteomes" id="UP000427769">
    <property type="component" value="Chromosome"/>
</dbReference>
<feature type="domain" description="Response regulatory" evidence="7">
    <location>
        <begin position="399"/>
        <end position="515"/>
    </location>
</feature>
<keyword evidence="9" id="KW-1185">Reference proteome</keyword>
<dbReference type="PROSITE" id="PS50110">
    <property type="entry name" value="RESPONSE_REGULATORY"/>
    <property type="match status" value="2"/>
</dbReference>